<keyword evidence="4 9" id="KW-1003">Cell membrane</keyword>
<evidence type="ECO:0000256" key="5">
    <source>
        <dbReference type="ARBA" id="ARBA00022692"/>
    </source>
</evidence>
<protein>
    <submittedName>
        <fullName evidence="10">AGCS family alanine or glycine:cation symporter</fullName>
    </submittedName>
</protein>
<dbReference type="Proteomes" id="UP000247978">
    <property type="component" value="Unassembled WGS sequence"/>
</dbReference>
<feature type="transmembrane region" description="Helical" evidence="9">
    <location>
        <begin position="348"/>
        <end position="376"/>
    </location>
</feature>
<proteinExistence type="inferred from homology"/>
<reference evidence="10 11" key="1">
    <citation type="submission" date="2018-05" db="EMBL/GenBank/DDBJ databases">
        <title>Genomic Encyclopedia of Type Strains, Phase IV (KMG-IV): sequencing the most valuable type-strain genomes for metagenomic binning, comparative biology and taxonomic classification.</title>
        <authorList>
            <person name="Goeker M."/>
        </authorList>
    </citation>
    <scope>NUCLEOTIDE SEQUENCE [LARGE SCALE GENOMIC DNA]</scope>
    <source>
        <strain evidence="10 11">DSM 28556</strain>
    </source>
</reference>
<dbReference type="GO" id="GO:0005283">
    <property type="term" value="F:amino acid:sodium symporter activity"/>
    <property type="evidence" value="ECO:0007669"/>
    <property type="project" value="InterPro"/>
</dbReference>
<feature type="transmembrane region" description="Helical" evidence="9">
    <location>
        <begin position="414"/>
        <end position="433"/>
    </location>
</feature>
<keyword evidence="7 9" id="KW-1133">Transmembrane helix</keyword>
<dbReference type="AlphaFoldDB" id="A0A2V3W533"/>
<comment type="caution">
    <text evidence="10">The sequence shown here is derived from an EMBL/GenBank/DDBJ whole genome shotgun (WGS) entry which is preliminary data.</text>
</comment>
<keyword evidence="6 9" id="KW-0769">Symport</keyword>
<feature type="transmembrane region" description="Helical" evidence="9">
    <location>
        <begin position="99"/>
        <end position="123"/>
    </location>
</feature>
<keyword evidence="11" id="KW-1185">Reference proteome</keyword>
<evidence type="ECO:0000256" key="2">
    <source>
        <dbReference type="ARBA" id="ARBA00009261"/>
    </source>
</evidence>
<keyword evidence="8 9" id="KW-0472">Membrane</keyword>
<sequence length="459" mass="49048">MLETIVKISDWIWGPPMIILLFLSGIFLTFRLGFFHIKHAGYIFKQTVGGIFKKQDPLAKAEGTISPFQALTSALACTIGAGNIVGVPVAIMLGGPGAIFWMWVIALLAGCIKFSEVVLAVKYREKNAKGEYVGGPMYYITKGLNMKWLGVWFAAALMFEVAASNMVQANSLALSVKETFNINPAITGIIAMILVGAVIIGGIKRIGSFTEKFVPIMVFIYLAGAFIIVISNINMIGEVFGLIFTYAFKPMAAVGGFGGAVIAQAIRHGFARGVYSNEAGVGTAPIAHATATTDHPVRQGLWGLAEVVIDTLVVCTATAFVILSTGVWKAEGAGNDPSALTSVAFAEGLGTVGGYIVTVSLLFFVVSTVIVLSFYGEKQAEFLFGHKAVWVVKVIYVLSIFVGAIGGARVMWSLLDISLAAMAIPNIIALLLLSKEVVRLKNEYFSSPEFYLKDIGKGK</sequence>
<evidence type="ECO:0000256" key="4">
    <source>
        <dbReference type="ARBA" id="ARBA00022475"/>
    </source>
</evidence>
<gene>
    <name evidence="10" type="ORF">DFR56_104299</name>
</gene>
<accession>A0A2V3W533</accession>
<keyword evidence="5 9" id="KW-0812">Transmembrane</keyword>
<dbReference type="RefSeq" id="WP_110394938.1">
    <property type="nucleotide sequence ID" value="NZ_JADIJL010000038.1"/>
</dbReference>
<dbReference type="NCBIfam" id="TIGR00835">
    <property type="entry name" value="agcS"/>
    <property type="match status" value="1"/>
</dbReference>
<evidence type="ECO:0000256" key="1">
    <source>
        <dbReference type="ARBA" id="ARBA00004651"/>
    </source>
</evidence>
<feature type="transmembrane region" description="Helical" evidence="9">
    <location>
        <begin position="307"/>
        <end position="328"/>
    </location>
</feature>
<dbReference type="FunFam" id="1.20.1740.10:FF:000004">
    <property type="entry name" value="Sodium:alanine symporter family protein"/>
    <property type="match status" value="1"/>
</dbReference>
<dbReference type="PANTHER" id="PTHR30330:SF3">
    <property type="entry name" value="TRANSCRIPTIONAL REGULATOR, LRP FAMILY"/>
    <property type="match status" value="1"/>
</dbReference>
<feature type="transmembrane region" description="Helical" evidence="9">
    <location>
        <begin position="144"/>
        <end position="162"/>
    </location>
</feature>
<organism evidence="10 11">
    <name type="scientific">Pseudogracilibacillus auburnensis</name>
    <dbReference type="NCBI Taxonomy" id="1494959"/>
    <lineage>
        <taxon>Bacteria</taxon>
        <taxon>Bacillati</taxon>
        <taxon>Bacillota</taxon>
        <taxon>Bacilli</taxon>
        <taxon>Bacillales</taxon>
        <taxon>Bacillaceae</taxon>
        <taxon>Pseudogracilibacillus</taxon>
    </lineage>
</organism>
<evidence type="ECO:0000256" key="8">
    <source>
        <dbReference type="ARBA" id="ARBA00023136"/>
    </source>
</evidence>
<evidence type="ECO:0000313" key="10">
    <source>
        <dbReference type="EMBL" id="PXW88131.1"/>
    </source>
</evidence>
<feature type="transmembrane region" description="Helical" evidence="9">
    <location>
        <begin position="239"/>
        <end position="263"/>
    </location>
</feature>
<comment type="subcellular location">
    <subcellularLocation>
        <location evidence="1 9">Cell membrane</location>
        <topology evidence="1 9">Multi-pass membrane protein</topology>
    </subcellularLocation>
</comment>
<dbReference type="EMBL" id="QJJQ01000004">
    <property type="protein sequence ID" value="PXW88131.1"/>
    <property type="molecule type" value="Genomic_DNA"/>
</dbReference>
<feature type="transmembrane region" description="Helical" evidence="9">
    <location>
        <begin position="12"/>
        <end position="34"/>
    </location>
</feature>
<dbReference type="PRINTS" id="PR00175">
    <property type="entry name" value="NAALASMPORT"/>
</dbReference>
<evidence type="ECO:0000256" key="9">
    <source>
        <dbReference type="RuleBase" id="RU363064"/>
    </source>
</evidence>
<evidence type="ECO:0000256" key="3">
    <source>
        <dbReference type="ARBA" id="ARBA00022448"/>
    </source>
</evidence>
<dbReference type="InterPro" id="IPR001463">
    <property type="entry name" value="Na/Ala_symport"/>
</dbReference>
<feature type="transmembrane region" description="Helical" evidence="9">
    <location>
        <begin position="70"/>
        <end position="93"/>
    </location>
</feature>
<comment type="similarity">
    <text evidence="2 9">Belongs to the alanine or glycine:cation symporter (AGCS) (TC 2.A.25) family.</text>
</comment>
<evidence type="ECO:0000256" key="7">
    <source>
        <dbReference type="ARBA" id="ARBA00022989"/>
    </source>
</evidence>
<feature type="transmembrane region" description="Helical" evidence="9">
    <location>
        <begin position="388"/>
        <end position="408"/>
    </location>
</feature>
<keyword evidence="3 9" id="KW-0813">Transport</keyword>
<dbReference type="OrthoDB" id="9804874at2"/>
<dbReference type="Gene3D" id="1.20.1740.10">
    <property type="entry name" value="Amino acid/polyamine transporter I"/>
    <property type="match status" value="1"/>
</dbReference>
<feature type="transmembrane region" description="Helical" evidence="9">
    <location>
        <begin position="213"/>
        <end position="233"/>
    </location>
</feature>
<evidence type="ECO:0000256" key="6">
    <source>
        <dbReference type="ARBA" id="ARBA00022847"/>
    </source>
</evidence>
<evidence type="ECO:0000313" key="11">
    <source>
        <dbReference type="Proteomes" id="UP000247978"/>
    </source>
</evidence>
<dbReference type="Pfam" id="PF01235">
    <property type="entry name" value="Na_Ala_symp"/>
    <property type="match status" value="1"/>
</dbReference>
<dbReference type="PANTHER" id="PTHR30330">
    <property type="entry name" value="AGSS FAMILY TRANSPORTER, SODIUM-ALANINE"/>
    <property type="match status" value="1"/>
</dbReference>
<feature type="transmembrane region" description="Helical" evidence="9">
    <location>
        <begin position="182"/>
        <end position="201"/>
    </location>
</feature>
<name>A0A2V3W533_9BACI</name>
<dbReference type="GO" id="GO:0005886">
    <property type="term" value="C:plasma membrane"/>
    <property type="evidence" value="ECO:0007669"/>
    <property type="project" value="UniProtKB-SubCell"/>
</dbReference>